<organism evidence="2 3">
    <name type="scientific">Steroidobacter gossypii</name>
    <dbReference type="NCBI Taxonomy" id="2805490"/>
    <lineage>
        <taxon>Bacteria</taxon>
        <taxon>Pseudomonadati</taxon>
        <taxon>Pseudomonadota</taxon>
        <taxon>Gammaproteobacteria</taxon>
        <taxon>Steroidobacterales</taxon>
        <taxon>Steroidobacteraceae</taxon>
        <taxon>Steroidobacter</taxon>
    </lineage>
</organism>
<protein>
    <recommendedName>
        <fullName evidence="4">JAB domain-containing protein</fullName>
    </recommendedName>
</protein>
<keyword evidence="1" id="KW-0732">Signal</keyword>
<keyword evidence="3" id="KW-1185">Reference proteome</keyword>
<dbReference type="EMBL" id="JAEVLS010000001">
    <property type="protein sequence ID" value="MBM0103278.1"/>
    <property type="molecule type" value="Genomic_DNA"/>
</dbReference>
<dbReference type="SUPFAM" id="SSF102712">
    <property type="entry name" value="JAB1/MPN domain"/>
    <property type="match status" value="1"/>
</dbReference>
<name>A0ABS1WQN4_9GAMM</name>
<sequence>MNIARCVALVVGLVVVSLSAGASECLREAVEAHVREQFRIYGPRSSDHEYFGFIYLQDGIIGSAVVRSSHCRGEKCVVDSAEAVRLVPRSAKVLGEWHTHPHDGSTGLSREDVRGAYNNRHIDCYRAFYSTPEGEIYTWNLLRLSVPVAMASRQRLGNYNELRVAALARSPD</sequence>
<gene>
    <name evidence="2" type="ORF">JM946_00915</name>
</gene>
<reference evidence="2 3" key="1">
    <citation type="journal article" date="2021" name="Int. J. Syst. Evol. Microbiol.">
        <title>Steroidobacter gossypii sp. nov., isolated from soil of cotton cropping field.</title>
        <authorList>
            <person name="Huang R."/>
            <person name="Yang S."/>
            <person name="Zhen C."/>
            <person name="Liu W."/>
        </authorList>
    </citation>
    <scope>NUCLEOTIDE SEQUENCE [LARGE SCALE GENOMIC DNA]</scope>
    <source>
        <strain evidence="2 3">S1-65</strain>
    </source>
</reference>
<comment type="caution">
    <text evidence="2">The sequence shown here is derived from an EMBL/GenBank/DDBJ whole genome shotgun (WGS) entry which is preliminary data.</text>
</comment>
<proteinExistence type="predicted"/>
<dbReference type="RefSeq" id="WP_203165261.1">
    <property type="nucleotide sequence ID" value="NZ_JAEVLS010000001.1"/>
</dbReference>
<dbReference type="Proteomes" id="UP000661077">
    <property type="component" value="Unassembled WGS sequence"/>
</dbReference>
<evidence type="ECO:0000313" key="2">
    <source>
        <dbReference type="EMBL" id="MBM0103278.1"/>
    </source>
</evidence>
<evidence type="ECO:0008006" key="4">
    <source>
        <dbReference type="Google" id="ProtNLM"/>
    </source>
</evidence>
<evidence type="ECO:0000256" key="1">
    <source>
        <dbReference type="SAM" id="SignalP"/>
    </source>
</evidence>
<feature type="signal peptide" evidence="1">
    <location>
        <begin position="1"/>
        <end position="22"/>
    </location>
</feature>
<evidence type="ECO:0000313" key="3">
    <source>
        <dbReference type="Proteomes" id="UP000661077"/>
    </source>
</evidence>
<accession>A0ABS1WQN4</accession>
<feature type="chain" id="PRO_5046700734" description="JAB domain-containing protein" evidence="1">
    <location>
        <begin position="23"/>
        <end position="172"/>
    </location>
</feature>